<dbReference type="AlphaFoldDB" id="A0A392VCH2"/>
<evidence type="ECO:0000313" key="2">
    <source>
        <dbReference type="Proteomes" id="UP000265520"/>
    </source>
</evidence>
<dbReference type="Proteomes" id="UP000265520">
    <property type="component" value="Unassembled WGS sequence"/>
</dbReference>
<protein>
    <submittedName>
        <fullName evidence="1">Uncharacterized protein</fullName>
    </submittedName>
</protein>
<name>A0A392VCH2_9FABA</name>
<organism evidence="1 2">
    <name type="scientific">Trifolium medium</name>
    <dbReference type="NCBI Taxonomy" id="97028"/>
    <lineage>
        <taxon>Eukaryota</taxon>
        <taxon>Viridiplantae</taxon>
        <taxon>Streptophyta</taxon>
        <taxon>Embryophyta</taxon>
        <taxon>Tracheophyta</taxon>
        <taxon>Spermatophyta</taxon>
        <taxon>Magnoliopsida</taxon>
        <taxon>eudicotyledons</taxon>
        <taxon>Gunneridae</taxon>
        <taxon>Pentapetalae</taxon>
        <taxon>rosids</taxon>
        <taxon>fabids</taxon>
        <taxon>Fabales</taxon>
        <taxon>Fabaceae</taxon>
        <taxon>Papilionoideae</taxon>
        <taxon>50 kb inversion clade</taxon>
        <taxon>NPAAA clade</taxon>
        <taxon>Hologalegina</taxon>
        <taxon>IRL clade</taxon>
        <taxon>Trifolieae</taxon>
        <taxon>Trifolium</taxon>
    </lineage>
</organism>
<comment type="caution">
    <text evidence="1">The sequence shown here is derived from an EMBL/GenBank/DDBJ whole genome shotgun (WGS) entry which is preliminary data.</text>
</comment>
<sequence>GARWASRILLGEQVTEVSSLQPGTFRLQVLGARWARRGSLGEHRADLYLFIGSNTTFYTFL</sequence>
<reference evidence="1 2" key="1">
    <citation type="journal article" date="2018" name="Front. Plant Sci.">
        <title>Red Clover (Trifolium pratense) and Zigzag Clover (T. medium) - A Picture of Genomic Similarities and Differences.</title>
        <authorList>
            <person name="Dluhosova J."/>
            <person name="Istvanek J."/>
            <person name="Nedelnik J."/>
            <person name="Repkova J."/>
        </authorList>
    </citation>
    <scope>NUCLEOTIDE SEQUENCE [LARGE SCALE GENOMIC DNA]</scope>
    <source>
        <strain evidence="2">cv. 10/8</strain>
        <tissue evidence="1">Leaf</tissue>
    </source>
</reference>
<proteinExistence type="predicted"/>
<feature type="non-terminal residue" evidence="1">
    <location>
        <position position="1"/>
    </location>
</feature>
<keyword evidence="2" id="KW-1185">Reference proteome</keyword>
<accession>A0A392VCH2</accession>
<dbReference type="EMBL" id="LXQA011107992">
    <property type="protein sequence ID" value="MCI85133.1"/>
    <property type="molecule type" value="Genomic_DNA"/>
</dbReference>
<evidence type="ECO:0000313" key="1">
    <source>
        <dbReference type="EMBL" id="MCI85133.1"/>
    </source>
</evidence>